<keyword evidence="4" id="KW-0496">Mitochondrion</keyword>
<dbReference type="GO" id="GO:0051082">
    <property type="term" value="F:unfolded protein binding"/>
    <property type="evidence" value="ECO:0007669"/>
    <property type="project" value="TreeGrafter"/>
</dbReference>
<dbReference type="AlphaFoldDB" id="A0A6G1HWE9"/>
<keyword evidence="3 4" id="KW-0143">Chaperone</keyword>
<dbReference type="PANTHER" id="PTHR21237">
    <property type="entry name" value="GRPE PROTEIN"/>
    <property type="match status" value="1"/>
</dbReference>
<accession>A0A6G1HWE9</accession>
<dbReference type="SUPFAM" id="SSF51064">
    <property type="entry name" value="Head domain of nucleotide exchange factor GrpE"/>
    <property type="match status" value="1"/>
</dbReference>
<dbReference type="Pfam" id="PF01025">
    <property type="entry name" value="GrpE"/>
    <property type="match status" value="1"/>
</dbReference>
<dbReference type="GO" id="GO:0006457">
    <property type="term" value="P:protein folding"/>
    <property type="evidence" value="ECO:0007669"/>
    <property type="project" value="InterPro"/>
</dbReference>
<dbReference type="InterPro" id="IPR013805">
    <property type="entry name" value="GrpE_CC"/>
</dbReference>
<dbReference type="PANTHER" id="PTHR21237:SF23">
    <property type="entry name" value="GRPE PROTEIN HOMOLOG, MITOCHONDRIAL"/>
    <property type="match status" value="1"/>
</dbReference>
<evidence type="ECO:0000256" key="4">
    <source>
        <dbReference type="RuleBase" id="RU000640"/>
    </source>
</evidence>
<evidence type="ECO:0000256" key="3">
    <source>
        <dbReference type="ARBA" id="ARBA00023186"/>
    </source>
</evidence>
<dbReference type="EMBL" id="ML996695">
    <property type="protein sequence ID" value="KAF2400241.1"/>
    <property type="molecule type" value="Genomic_DNA"/>
</dbReference>
<dbReference type="GO" id="GO:0042803">
    <property type="term" value="F:protein homodimerization activity"/>
    <property type="evidence" value="ECO:0007669"/>
    <property type="project" value="InterPro"/>
</dbReference>
<name>A0A6G1HWE9_9PEZI</name>
<dbReference type="GO" id="GO:0000774">
    <property type="term" value="F:adenyl-nucleotide exchange factor activity"/>
    <property type="evidence" value="ECO:0007669"/>
    <property type="project" value="InterPro"/>
</dbReference>
<evidence type="ECO:0000256" key="5">
    <source>
        <dbReference type="RuleBase" id="RU004478"/>
    </source>
</evidence>
<comment type="function">
    <text evidence="4">Essential component of the PAM complex, a complex required for the translocation of transit peptide-containing proteins from the inner membrane into the mitochondrial matrix in an ATP-dependent manner.</text>
</comment>
<dbReference type="SUPFAM" id="SSF58014">
    <property type="entry name" value="Coiled-coil domain of nucleotide exchange factor GrpE"/>
    <property type="match status" value="1"/>
</dbReference>
<dbReference type="Proteomes" id="UP000799640">
    <property type="component" value="Unassembled WGS sequence"/>
</dbReference>
<dbReference type="GO" id="GO:0001405">
    <property type="term" value="C:PAM complex, Tim23 associated import motor"/>
    <property type="evidence" value="ECO:0007669"/>
    <property type="project" value="TreeGrafter"/>
</dbReference>
<dbReference type="InterPro" id="IPR009012">
    <property type="entry name" value="GrpE_head"/>
</dbReference>
<dbReference type="Gene3D" id="2.30.22.10">
    <property type="entry name" value="Head domain of nucleotide exchange factor GrpE"/>
    <property type="match status" value="1"/>
</dbReference>
<dbReference type="Gene3D" id="3.90.20.20">
    <property type="match status" value="1"/>
</dbReference>
<keyword evidence="7" id="KW-1185">Reference proteome</keyword>
<dbReference type="FunFam" id="2.30.22.10:FF:000002">
    <property type="entry name" value="GrpE protein homolog"/>
    <property type="match status" value="1"/>
</dbReference>
<dbReference type="InterPro" id="IPR000740">
    <property type="entry name" value="GrpE"/>
</dbReference>
<dbReference type="PRINTS" id="PR00773">
    <property type="entry name" value="GRPEPROTEIN"/>
</dbReference>
<organism evidence="6 7">
    <name type="scientific">Trichodelitschia bisporula</name>
    <dbReference type="NCBI Taxonomy" id="703511"/>
    <lineage>
        <taxon>Eukaryota</taxon>
        <taxon>Fungi</taxon>
        <taxon>Dikarya</taxon>
        <taxon>Ascomycota</taxon>
        <taxon>Pezizomycotina</taxon>
        <taxon>Dothideomycetes</taxon>
        <taxon>Dothideomycetes incertae sedis</taxon>
        <taxon>Phaeotrichales</taxon>
        <taxon>Phaeotrichaceae</taxon>
        <taxon>Trichodelitschia</taxon>
    </lineage>
</organism>
<dbReference type="GO" id="GO:0030150">
    <property type="term" value="P:protein import into mitochondrial matrix"/>
    <property type="evidence" value="ECO:0007669"/>
    <property type="project" value="TreeGrafter"/>
</dbReference>
<evidence type="ECO:0000313" key="6">
    <source>
        <dbReference type="EMBL" id="KAF2400241.1"/>
    </source>
</evidence>
<comment type="subcellular location">
    <subcellularLocation>
        <location evidence="1 4">Mitochondrion matrix</location>
    </subcellularLocation>
</comment>
<dbReference type="GO" id="GO:0051087">
    <property type="term" value="F:protein-folding chaperone binding"/>
    <property type="evidence" value="ECO:0007669"/>
    <property type="project" value="InterPro"/>
</dbReference>
<evidence type="ECO:0000256" key="1">
    <source>
        <dbReference type="ARBA" id="ARBA00004305"/>
    </source>
</evidence>
<dbReference type="CDD" id="cd00446">
    <property type="entry name" value="GrpE"/>
    <property type="match status" value="1"/>
</dbReference>
<reference evidence="6" key="1">
    <citation type="journal article" date="2020" name="Stud. Mycol.">
        <title>101 Dothideomycetes genomes: a test case for predicting lifestyles and emergence of pathogens.</title>
        <authorList>
            <person name="Haridas S."/>
            <person name="Albert R."/>
            <person name="Binder M."/>
            <person name="Bloem J."/>
            <person name="Labutti K."/>
            <person name="Salamov A."/>
            <person name="Andreopoulos B."/>
            <person name="Baker S."/>
            <person name="Barry K."/>
            <person name="Bills G."/>
            <person name="Bluhm B."/>
            <person name="Cannon C."/>
            <person name="Castanera R."/>
            <person name="Culley D."/>
            <person name="Daum C."/>
            <person name="Ezra D."/>
            <person name="Gonzalez J."/>
            <person name="Henrissat B."/>
            <person name="Kuo A."/>
            <person name="Liang C."/>
            <person name="Lipzen A."/>
            <person name="Lutzoni F."/>
            <person name="Magnuson J."/>
            <person name="Mondo S."/>
            <person name="Nolan M."/>
            <person name="Ohm R."/>
            <person name="Pangilinan J."/>
            <person name="Park H.-J."/>
            <person name="Ramirez L."/>
            <person name="Alfaro M."/>
            <person name="Sun H."/>
            <person name="Tritt A."/>
            <person name="Yoshinaga Y."/>
            <person name="Zwiers L.-H."/>
            <person name="Turgeon B."/>
            <person name="Goodwin S."/>
            <person name="Spatafora J."/>
            <person name="Crous P."/>
            <person name="Grigoriev I."/>
        </authorList>
    </citation>
    <scope>NUCLEOTIDE SEQUENCE</scope>
    <source>
        <strain evidence="6">CBS 262.69</strain>
    </source>
</reference>
<sequence length="234" mass="25813">MIQRTLFRAARPLSRVPPTASPAFRPVVPRLATATPRRFYADAAAKEAGTETSPEASAQSAEETLGLKKALEAKTKECMELKDKYLRAIADYRNLQDRTKREAQAAKDFALQKFARDLLSSLDNLEAGLTSVPTTKLASHDAAPVEEIHADLVNLHKGLQLTEKVLLDTLKRHGVSRFDPAAEGVKFDPNRHEAVFHTPVKDKEDGVVFHTQQKGYLLNGRVLRAAQVGVVKNP</sequence>
<dbReference type="PROSITE" id="PS01071">
    <property type="entry name" value="GRPE"/>
    <property type="match status" value="1"/>
</dbReference>
<gene>
    <name evidence="6" type="ORF">EJ06DRAFT_510279</name>
</gene>
<proteinExistence type="inferred from homology"/>
<dbReference type="HAMAP" id="MF_01151">
    <property type="entry name" value="GrpE"/>
    <property type="match status" value="1"/>
</dbReference>
<protein>
    <recommendedName>
        <fullName evidence="4">GrpE protein homolog</fullName>
    </recommendedName>
</protein>
<comment type="similarity">
    <text evidence="2 5">Belongs to the GrpE family.</text>
</comment>
<evidence type="ECO:0000313" key="7">
    <source>
        <dbReference type="Proteomes" id="UP000799640"/>
    </source>
</evidence>
<evidence type="ECO:0000256" key="2">
    <source>
        <dbReference type="ARBA" id="ARBA00009054"/>
    </source>
</evidence>
<dbReference type="OrthoDB" id="201635at2759"/>